<sequence length="148" mass="16215">MAGPPSLSRHRPLPSGNEEATTTLTLGDMTDVPTLSVSECNELLHSLEKQAEKQGSRATASSDVYLKTREYVGMFARFKDGKTTTQVDHITLTLLEKGVGMFERAQLASLCPDTAEEAKTLVPSLEDKIDDETLQAVLDEISKLRDFS</sequence>
<accession>A0AAN7YKB1</accession>
<dbReference type="Gene3D" id="1.20.1250.40">
    <property type="match status" value="1"/>
</dbReference>
<dbReference type="EMBL" id="JAVRRL010000004">
    <property type="protein sequence ID" value="KAK5117612.1"/>
    <property type="molecule type" value="Genomic_DNA"/>
</dbReference>
<dbReference type="InterPro" id="IPR006590">
    <property type="entry name" value="RNA_pol_Rpb4/RPC9_core"/>
</dbReference>
<evidence type="ECO:0000256" key="3">
    <source>
        <dbReference type="ARBA" id="ARBA00025724"/>
    </source>
</evidence>
<dbReference type="InterPro" id="IPR010997">
    <property type="entry name" value="HRDC-like_sf"/>
</dbReference>
<dbReference type="GO" id="GO:0005634">
    <property type="term" value="C:nucleus"/>
    <property type="evidence" value="ECO:0007669"/>
    <property type="project" value="UniProtKB-SubCell"/>
</dbReference>
<dbReference type="InterPro" id="IPR038324">
    <property type="entry name" value="Rpb4/RPC9_sf"/>
</dbReference>
<comment type="caution">
    <text evidence="6">The sequence shown here is derived from an EMBL/GenBank/DDBJ whole genome shotgun (WGS) entry which is preliminary data.</text>
</comment>
<protein>
    <recommendedName>
        <fullName evidence="5">RNA polymerase Rpb4/RPC9 core domain-containing protein</fullName>
    </recommendedName>
</protein>
<dbReference type="InterPro" id="IPR005574">
    <property type="entry name" value="Rpb4/RPC9"/>
</dbReference>
<comment type="subcellular location">
    <subcellularLocation>
        <location evidence="1">Nucleus</location>
    </subcellularLocation>
</comment>
<dbReference type="AlphaFoldDB" id="A0AAN7YKB1"/>
<dbReference type="InterPro" id="IPR045222">
    <property type="entry name" value="Rpb4-like"/>
</dbReference>
<keyword evidence="2" id="KW-0539">Nucleus</keyword>
<dbReference type="PANTHER" id="PTHR21297">
    <property type="entry name" value="DNA-DIRECTED RNA POLYMERASE II"/>
    <property type="match status" value="1"/>
</dbReference>
<evidence type="ECO:0000256" key="1">
    <source>
        <dbReference type="ARBA" id="ARBA00004123"/>
    </source>
</evidence>
<evidence type="ECO:0000313" key="7">
    <source>
        <dbReference type="Proteomes" id="UP001310890"/>
    </source>
</evidence>
<name>A0AAN7YKB1_9PEZI</name>
<dbReference type="SMART" id="SM00657">
    <property type="entry name" value="RPOL4c"/>
    <property type="match status" value="1"/>
</dbReference>
<comment type="similarity">
    <text evidence="3">Belongs to the eukaryotic RPB4 RNA polymerase subunit family.</text>
</comment>
<dbReference type="SUPFAM" id="SSF47819">
    <property type="entry name" value="HRDC-like"/>
    <property type="match status" value="1"/>
</dbReference>
<dbReference type="Proteomes" id="UP001310890">
    <property type="component" value="Unassembled WGS sequence"/>
</dbReference>
<proteinExistence type="inferred from homology"/>
<feature type="domain" description="RNA polymerase Rpb4/RPC9 core" evidence="5">
    <location>
        <begin position="27"/>
        <end position="148"/>
    </location>
</feature>
<gene>
    <name evidence="6" type="ORF">LTR62_005035</name>
</gene>
<reference evidence="6" key="1">
    <citation type="submission" date="2023-08" db="EMBL/GenBank/DDBJ databases">
        <title>Black Yeasts Isolated from many extreme environments.</title>
        <authorList>
            <person name="Coleine C."/>
            <person name="Stajich J.E."/>
            <person name="Selbmann L."/>
        </authorList>
    </citation>
    <scope>NUCLEOTIDE SEQUENCE</scope>
    <source>
        <strain evidence="6">CCFEE 5401</strain>
    </source>
</reference>
<dbReference type="Pfam" id="PF03874">
    <property type="entry name" value="RNA_pol_Rpb4"/>
    <property type="match status" value="1"/>
</dbReference>
<organism evidence="6 7">
    <name type="scientific">Meristemomyces frigidus</name>
    <dbReference type="NCBI Taxonomy" id="1508187"/>
    <lineage>
        <taxon>Eukaryota</taxon>
        <taxon>Fungi</taxon>
        <taxon>Dikarya</taxon>
        <taxon>Ascomycota</taxon>
        <taxon>Pezizomycotina</taxon>
        <taxon>Dothideomycetes</taxon>
        <taxon>Dothideomycetidae</taxon>
        <taxon>Mycosphaerellales</taxon>
        <taxon>Teratosphaeriaceae</taxon>
        <taxon>Meristemomyces</taxon>
    </lineage>
</organism>
<evidence type="ECO:0000256" key="4">
    <source>
        <dbReference type="SAM" id="MobiDB-lite"/>
    </source>
</evidence>
<evidence type="ECO:0000313" key="6">
    <source>
        <dbReference type="EMBL" id="KAK5117612.1"/>
    </source>
</evidence>
<dbReference type="GO" id="GO:0030880">
    <property type="term" value="C:RNA polymerase complex"/>
    <property type="evidence" value="ECO:0007669"/>
    <property type="project" value="InterPro"/>
</dbReference>
<dbReference type="GO" id="GO:0000166">
    <property type="term" value="F:nucleotide binding"/>
    <property type="evidence" value="ECO:0007669"/>
    <property type="project" value="InterPro"/>
</dbReference>
<evidence type="ECO:0000256" key="2">
    <source>
        <dbReference type="ARBA" id="ARBA00023242"/>
    </source>
</evidence>
<evidence type="ECO:0000259" key="5">
    <source>
        <dbReference type="SMART" id="SM00657"/>
    </source>
</evidence>
<dbReference type="GO" id="GO:0006352">
    <property type="term" value="P:DNA-templated transcription initiation"/>
    <property type="evidence" value="ECO:0007669"/>
    <property type="project" value="InterPro"/>
</dbReference>
<feature type="region of interest" description="Disordered" evidence="4">
    <location>
        <begin position="1"/>
        <end position="24"/>
    </location>
</feature>